<keyword evidence="3" id="KW-0186">Copper</keyword>
<dbReference type="InterPro" id="IPR006122">
    <property type="entry name" value="HMA_Cu_ion-bd"/>
</dbReference>
<evidence type="ECO:0000256" key="2">
    <source>
        <dbReference type="ARBA" id="ARBA00022723"/>
    </source>
</evidence>
<dbReference type="PROSITE" id="PS50846">
    <property type="entry name" value="HMA_2"/>
    <property type="match status" value="1"/>
</dbReference>
<dbReference type="Gene3D" id="3.30.70.100">
    <property type="match status" value="1"/>
</dbReference>
<evidence type="ECO:0000256" key="1">
    <source>
        <dbReference type="ARBA" id="ARBA00015313"/>
    </source>
</evidence>
<dbReference type="InterPro" id="IPR006121">
    <property type="entry name" value="HMA_dom"/>
</dbReference>
<evidence type="ECO:0000259" key="4">
    <source>
        <dbReference type="PROSITE" id="PS50846"/>
    </source>
</evidence>
<accession>A0A8J7G8J9</accession>
<keyword evidence="2" id="KW-0479">Metal-binding</keyword>
<dbReference type="AlphaFoldDB" id="A0A8J7G8J9"/>
<sequence>MEHIQFQVEGMSCGHCVNAIETALSKEVGVQSVQVNLDAGTVMIDYNADQVSESTLSLTIENQGFDVVE</sequence>
<dbReference type="EMBL" id="JADKPV010000002">
    <property type="protein sequence ID" value="MBF4501153.1"/>
    <property type="molecule type" value="Genomic_DNA"/>
</dbReference>
<evidence type="ECO:0000313" key="5">
    <source>
        <dbReference type="EMBL" id="MBF4501153.1"/>
    </source>
</evidence>
<evidence type="ECO:0000313" key="6">
    <source>
        <dbReference type="Proteomes" id="UP000622653"/>
    </source>
</evidence>
<dbReference type="PANTHER" id="PTHR46594:SF4">
    <property type="entry name" value="P-TYPE CATION-TRANSPORTING ATPASE"/>
    <property type="match status" value="1"/>
</dbReference>
<keyword evidence="6" id="KW-1185">Reference proteome</keyword>
<proteinExistence type="predicted"/>
<dbReference type="GO" id="GO:0005507">
    <property type="term" value="F:copper ion binding"/>
    <property type="evidence" value="ECO:0007669"/>
    <property type="project" value="InterPro"/>
</dbReference>
<gene>
    <name evidence="5" type="ORF">IRY55_07215</name>
</gene>
<feature type="domain" description="HMA" evidence="4">
    <location>
        <begin position="2"/>
        <end position="68"/>
    </location>
</feature>
<protein>
    <recommendedName>
        <fullName evidence="1">Copper chaperone CopZ</fullName>
    </recommendedName>
</protein>
<dbReference type="PANTHER" id="PTHR46594">
    <property type="entry name" value="P-TYPE CATION-TRANSPORTING ATPASE"/>
    <property type="match status" value="1"/>
</dbReference>
<dbReference type="Pfam" id="PF00403">
    <property type="entry name" value="HMA"/>
    <property type="match status" value="1"/>
</dbReference>
<reference evidence="5" key="1">
    <citation type="submission" date="2020-11" db="EMBL/GenBank/DDBJ databases">
        <title>Multidrug resistant novel bacterium Savagea serpentis sp. nov., isolated from the scats of a vine snake (Ahaetulla nasuta).</title>
        <authorList>
            <person name="Venkata Ramana V."/>
            <person name="Vikas Patil S."/>
            <person name="Yogita Lugani V."/>
        </authorList>
    </citation>
    <scope>NUCLEOTIDE SEQUENCE</scope>
    <source>
        <strain evidence="5">SN6</strain>
    </source>
</reference>
<evidence type="ECO:0000256" key="3">
    <source>
        <dbReference type="ARBA" id="ARBA00023008"/>
    </source>
</evidence>
<organism evidence="5 6">
    <name type="scientific">Savagea serpentis</name>
    <dbReference type="NCBI Taxonomy" id="2785297"/>
    <lineage>
        <taxon>Bacteria</taxon>
        <taxon>Bacillati</taxon>
        <taxon>Bacillota</taxon>
        <taxon>Bacilli</taxon>
        <taxon>Bacillales</taxon>
        <taxon>Caryophanaceae</taxon>
        <taxon>Savagea</taxon>
    </lineage>
</organism>
<comment type="caution">
    <text evidence="5">The sequence shown here is derived from an EMBL/GenBank/DDBJ whole genome shotgun (WGS) entry which is preliminary data.</text>
</comment>
<dbReference type="InterPro" id="IPR017969">
    <property type="entry name" value="Heavy-metal-associated_CS"/>
</dbReference>
<dbReference type="PROSITE" id="PS01047">
    <property type="entry name" value="HMA_1"/>
    <property type="match status" value="1"/>
</dbReference>
<dbReference type="NCBIfam" id="TIGR00003">
    <property type="entry name" value="copper ion binding protein"/>
    <property type="match status" value="1"/>
</dbReference>
<dbReference type="InterPro" id="IPR036163">
    <property type="entry name" value="HMA_dom_sf"/>
</dbReference>
<dbReference type="Proteomes" id="UP000622653">
    <property type="component" value="Unassembled WGS sequence"/>
</dbReference>
<dbReference type="RefSeq" id="WP_194562625.1">
    <property type="nucleotide sequence ID" value="NZ_JADKPV010000002.1"/>
</dbReference>
<dbReference type="SUPFAM" id="SSF55008">
    <property type="entry name" value="HMA, heavy metal-associated domain"/>
    <property type="match status" value="1"/>
</dbReference>
<name>A0A8J7G8J9_9BACL</name>
<dbReference type="FunFam" id="3.30.70.100:FF:000005">
    <property type="entry name" value="Copper-exporting P-type ATPase A"/>
    <property type="match status" value="1"/>
</dbReference>
<dbReference type="CDD" id="cd00371">
    <property type="entry name" value="HMA"/>
    <property type="match status" value="1"/>
</dbReference>